<dbReference type="AlphaFoldDB" id="A0A6P1QVE5"/>
<name>A0A6P1QVE5_9FLAO</name>
<dbReference type="KEGG" id="bcad:DBX24_02810"/>
<dbReference type="EMBL" id="CP029149">
    <property type="protein sequence ID" value="QHN66092.1"/>
    <property type="molecule type" value="Genomic_DNA"/>
</dbReference>
<evidence type="ECO:0008006" key="3">
    <source>
        <dbReference type="Google" id="ProtNLM"/>
    </source>
</evidence>
<gene>
    <name evidence="1" type="ORF">DBX24_02810</name>
</gene>
<accession>A0A6P1QVE5</accession>
<evidence type="ECO:0000313" key="2">
    <source>
        <dbReference type="Proteomes" id="UP000464318"/>
    </source>
</evidence>
<protein>
    <recommendedName>
        <fullName evidence="3">Carboxypeptidase-like regulatory domain-containing protein</fullName>
    </recommendedName>
</protein>
<sequence>MARFIFIFIVVIAQIRLGAQVFRGQVFMKEDAQVFLNHIYVTNLSTHKTVLTNYNGEFSLSVKAGDKVRFTSIISERKDISVSQEMLNNSHNFIELKRAYIEIPEVVIRFKPTGNLHADVAKLKAAEKTLEVRKVIGLPEPKLSGEQTSDPLAFAGGGLSLNLNAIYDLISGEQKKKERLHEYEKMTRNISAVRKYFGDEYFTRLKIPVNMIDNFLQFIYSSDNIAHYIESKNLESIAIYIEKYQPIYLKRLQNSKIMSLENSKG</sequence>
<dbReference type="Proteomes" id="UP000464318">
    <property type="component" value="Chromosome"/>
</dbReference>
<evidence type="ECO:0000313" key="1">
    <source>
        <dbReference type="EMBL" id="QHN66092.1"/>
    </source>
</evidence>
<keyword evidence="2" id="KW-1185">Reference proteome</keyword>
<dbReference type="OrthoDB" id="1271345at2"/>
<proteinExistence type="predicted"/>
<organism evidence="1 2">
    <name type="scientific">Bergeyella cardium</name>
    <dbReference type="NCBI Taxonomy" id="1585976"/>
    <lineage>
        <taxon>Bacteria</taxon>
        <taxon>Pseudomonadati</taxon>
        <taxon>Bacteroidota</taxon>
        <taxon>Flavobacteriia</taxon>
        <taxon>Flavobacteriales</taxon>
        <taxon>Weeksellaceae</taxon>
        <taxon>Bergeyella</taxon>
    </lineage>
</organism>
<reference evidence="1 2" key="1">
    <citation type="submission" date="2018-04" db="EMBL/GenBank/DDBJ databases">
        <title>Characteristic and Complete Genome Sequencing of A Novel Member of Infective Endocarditis Causative Bacteria: Bergeyella cardium QL-PH.</title>
        <authorList>
            <person name="Pan H."/>
            <person name="Sun E."/>
            <person name="Zhang Y."/>
        </authorList>
    </citation>
    <scope>NUCLEOTIDE SEQUENCE [LARGE SCALE GENOMIC DNA]</scope>
    <source>
        <strain evidence="1 2">HPQL</strain>
    </source>
</reference>